<dbReference type="GO" id="GO:0008270">
    <property type="term" value="F:zinc ion binding"/>
    <property type="evidence" value="ECO:0007669"/>
    <property type="project" value="UniProtKB-KW"/>
</dbReference>
<evidence type="ECO:0000256" key="1">
    <source>
        <dbReference type="ARBA" id="ARBA00004123"/>
    </source>
</evidence>
<accession>A0A6S6W5U6</accession>
<proteinExistence type="predicted"/>
<reference evidence="9" key="1">
    <citation type="submission" date="2021-02" db="EMBL/GenBank/DDBJ databases">
        <authorList>
            <person name="Syme A R."/>
            <person name="Syme A R."/>
            <person name="Moolhuijzen P."/>
        </authorList>
    </citation>
    <scope>NUCLEOTIDE SEQUENCE</scope>
    <source>
        <strain evidence="9">W1-1</strain>
    </source>
</reference>
<dbReference type="GO" id="GO:0000981">
    <property type="term" value="F:DNA-binding transcription factor activity, RNA polymerase II-specific"/>
    <property type="evidence" value="ECO:0007669"/>
    <property type="project" value="InterPro"/>
</dbReference>
<evidence type="ECO:0000259" key="8">
    <source>
        <dbReference type="Pfam" id="PF04082"/>
    </source>
</evidence>
<evidence type="ECO:0000256" key="2">
    <source>
        <dbReference type="ARBA" id="ARBA00022723"/>
    </source>
</evidence>
<keyword evidence="3" id="KW-0677">Repeat</keyword>
<dbReference type="AlphaFoldDB" id="A0A6S6W5U6"/>
<dbReference type="Pfam" id="PF04082">
    <property type="entry name" value="Fungal_trans"/>
    <property type="match status" value="1"/>
</dbReference>
<name>A0A6S6W5U6_9PLEO</name>
<dbReference type="InterPro" id="IPR007219">
    <property type="entry name" value="XnlR_reg_dom"/>
</dbReference>
<feature type="compositionally biased region" description="Polar residues" evidence="7">
    <location>
        <begin position="168"/>
        <end position="177"/>
    </location>
</feature>
<keyword evidence="4" id="KW-0863">Zinc-finger</keyword>
<dbReference type="PANTHER" id="PTHR40626:SF23">
    <property type="entry name" value="TRANSCRIPTION FACTOR WITH C2H2 AND ZN(2)-CYS(6) DNA BINDING DOMAIN (EUROFUNG)"/>
    <property type="match status" value="1"/>
</dbReference>
<comment type="subcellular location">
    <subcellularLocation>
        <location evidence="1">Nucleus</location>
    </subcellularLocation>
</comment>
<sequence length="763" mass="84031">MNASEAASPMPFEANRLQIDESSNGSNHDSVPASLAGALEATNAAAWAWSTNGGYAASIDNMAPPGLGLLDTNWLSPQYRDPADMDAFLMNLANGTHDNVEHWACPAALTTPEQEATVTIQPPLHTNLTNLNTTPSTWNAASMFPSKASRNRYYVDGTGARAPFGGKTQDSNSSESTQLHEAEANIPNTPDEIFEAISLCPPEAYRSLLDGIATERNSGLVEIEPSDLPTQIQICICVGHYFEKFHPVFPFLRRSSFAHDASNNWHLLLAVAVVGSKYMYHSPNSQLKASLHRLLSLVLTRYKYGLESVGEVNDADADYIPGCTTSSIVCPKLSMIQAGILNIVCLLHSGKKLAMEQAFVNRHYLVEACHTMELLANTTRFGSLIDLTRSGPDHIDSAWLATESRVRTGMMIWTLDTLFVYEFQAKPLMRLDDIDAVLPCHEDIWEQTSLMQQGRRTLTNMTLAKALEILYVEKKLPPHLGTFSTGLLISAICQNTKDILTRDRIRLNSWTPTALPQEHLGLPSVHQEWLPRTQLASKWRNSACDCLDILHWPANGTTARNGGFENHIILQLHLARLLILVPVDSVQIFAAAYAPDGYVASGENHGQELATARFKVMQWAVQDHCKARLALVHCGALFWHVRRYSSGSPLEPYAVYIATLILWAFCACMKVPGAVEAIDPESQDAPDPSFLHLDRPLDDELVQTYVQVGHKMSAYIANVGSLDATDAPTRIAKEGVLLLAKHSSMWGIERSYTRLLSLLSGAP</sequence>
<protein>
    <submittedName>
        <fullName evidence="9">Fungal trans domain containing protein</fullName>
    </submittedName>
</protein>
<evidence type="ECO:0000256" key="3">
    <source>
        <dbReference type="ARBA" id="ARBA00022737"/>
    </source>
</evidence>
<gene>
    <name evidence="9" type="ORF">PTTW11_05379</name>
</gene>
<dbReference type="EMBL" id="HG992980">
    <property type="protein sequence ID" value="CAE7034242.1"/>
    <property type="molecule type" value="Genomic_DNA"/>
</dbReference>
<evidence type="ECO:0000256" key="5">
    <source>
        <dbReference type="ARBA" id="ARBA00022833"/>
    </source>
</evidence>
<keyword evidence="5" id="KW-0862">Zinc</keyword>
<organism evidence="9 10">
    <name type="scientific">Pyrenophora teres f. teres</name>
    <dbReference type="NCBI Taxonomy" id="97479"/>
    <lineage>
        <taxon>Eukaryota</taxon>
        <taxon>Fungi</taxon>
        <taxon>Dikarya</taxon>
        <taxon>Ascomycota</taxon>
        <taxon>Pezizomycotina</taxon>
        <taxon>Dothideomycetes</taxon>
        <taxon>Pleosporomycetidae</taxon>
        <taxon>Pleosporales</taxon>
        <taxon>Pleosporineae</taxon>
        <taxon>Pleosporaceae</taxon>
        <taxon>Pyrenophora</taxon>
    </lineage>
</organism>
<feature type="domain" description="Xylanolytic transcriptional activator regulatory" evidence="8">
    <location>
        <begin position="239"/>
        <end position="456"/>
    </location>
</feature>
<dbReference type="PANTHER" id="PTHR40626">
    <property type="entry name" value="MIP31509P"/>
    <property type="match status" value="1"/>
</dbReference>
<keyword evidence="6" id="KW-0539">Nucleus</keyword>
<keyword evidence="2" id="KW-0479">Metal-binding</keyword>
<evidence type="ECO:0000313" key="10">
    <source>
        <dbReference type="Proteomes" id="UP000472372"/>
    </source>
</evidence>
<evidence type="ECO:0000256" key="6">
    <source>
        <dbReference type="ARBA" id="ARBA00023242"/>
    </source>
</evidence>
<evidence type="ECO:0000256" key="4">
    <source>
        <dbReference type="ARBA" id="ARBA00022771"/>
    </source>
</evidence>
<dbReference type="InterPro" id="IPR051059">
    <property type="entry name" value="VerF-like"/>
</dbReference>
<dbReference type="GO" id="GO:0005634">
    <property type="term" value="C:nucleus"/>
    <property type="evidence" value="ECO:0007669"/>
    <property type="project" value="UniProtKB-SubCell"/>
</dbReference>
<dbReference type="GO" id="GO:0006351">
    <property type="term" value="P:DNA-templated transcription"/>
    <property type="evidence" value="ECO:0007669"/>
    <property type="project" value="InterPro"/>
</dbReference>
<dbReference type="CDD" id="cd12148">
    <property type="entry name" value="fungal_TF_MHR"/>
    <property type="match status" value="1"/>
</dbReference>
<evidence type="ECO:0000313" key="9">
    <source>
        <dbReference type="EMBL" id="CAE7034242.1"/>
    </source>
</evidence>
<evidence type="ECO:0000256" key="7">
    <source>
        <dbReference type="SAM" id="MobiDB-lite"/>
    </source>
</evidence>
<dbReference type="GO" id="GO:0000785">
    <property type="term" value="C:chromatin"/>
    <property type="evidence" value="ECO:0007669"/>
    <property type="project" value="TreeGrafter"/>
</dbReference>
<dbReference type="GO" id="GO:0000978">
    <property type="term" value="F:RNA polymerase II cis-regulatory region sequence-specific DNA binding"/>
    <property type="evidence" value="ECO:0007669"/>
    <property type="project" value="InterPro"/>
</dbReference>
<feature type="region of interest" description="Disordered" evidence="7">
    <location>
        <begin position="162"/>
        <end position="182"/>
    </location>
</feature>
<dbReference type="Proteomes" id="UP000472372">
    <property type="component" value="Chromosome 4"/>
</dbReference>